<dbReference type="EMBL" id="JAAGAX010000010">
    <property type="protein sequence ID" value="KAF2299643.1"/>
    <property type="molecule type" value="Genomic_DNA"/>
</dbReference>
<evidence type="ECO:0000313" key="2">
    <source>
        <dbReference type="Proteomes" id="UP000467840"/>
    </source>
</evidence>
<dbReference type="AlphaFoldDB" id="A0A6A6LHS1"/>
<protein>
    <recommendedName>
        <fullName evidence="3">FBD domain-containing protein</fullName>
    </recommendedName>
</protein>
<keyword evidence="2" id="KW-1185">Reference proteome</keyword>
<evidence type="ECO:0008006" key="3">
    <source>
        <dbReference type="Google" id="ProtNLM"/>
    </source>
</evidence>
<organism evidence="1 2">
    <name type="scientific">Hevea brasiliensis</name>
    <name type="common">Para rubber tree</name>
    <name type="synonym">Siphonia brasiliensis</name>
    <dbReference type="NCBI Taxonomy" id="3981"/>
    <lineage>
        <taxon>Eukaryota</taxon>
        <taxon>Viridiplantae</taxon>
        <taxon>Streptophyta</taxon>
        <taxon>Embryophyta</taxon>
        <taxon>Tracheophyta</taxon>
        <taxon>Spermatophyta</taxon>
        <taxon>Magnoliopsida</taxon>
        <taxon>eudicotyledons</taxon>
        <taxon>Gunneridae</taxon>
        <taxon>Pentapetalae</taxon>
        <taxon>rosids</taxon>
        <taxon>fabids</taxon>
        <taxon>Malpighiales</taxon>
        <taxon>Euphorbiaceae</taxon>
        <taxon>Crotonoideae</taxon>
        <taxon>Micrandreae</taxon>
        <taxon>Hevea</taxon>
    </lineage>
</organism>
<comment type="caution">
    <text evidence="1">The sequence shown here is derived from an EMBL/GenBank/DDBJ whole genome shotgun (WGS) entry which is preliminary data.</text>
</comment>
<sequence>MEGNDANGICLDHWRLSIKTVIIPRYVDITDEHLQYIAERTPNLENLDLMEPFKITGRGFAEATCNWKHIQKLSFFMSDASLRSDQVIKSLCTMKTLKFKGTYMSRGNMNMILDQCVELEFICIADSYLVGNYFRLYGGDELITPVSANIRFGENECKISGRPRKFEGGDAVSYFQRKYTHWEIGHPTLLSSRHYLACGDFCITFGW</sequence>
<reference evidence="1 2" key="1">
    <citation type="journal article" date="2020" name="Mol. Plant">
        <title>The Chromosome-Based Rubber Tree Genome Provides New Insights into Spurge Genome Evolution and Rubber Biosynthesis.</title>
        <authorList>
            <person name="Liu J."/>
            <person name="Shi C."/>
            <person name="Shi C.C."/>
            <person name="Li W."/>
            <person name="Zhang Q.J."/>
            <person name="Zhang Y."/>
            <person name="Li K."/>
            <person name="Lu H.F."/>
            <person name="Shi C."/>
            <person name="Zhu S.T."/>
            <person name="Xiao Z.Y."/>
            <person name="Nan H."/>
            <person name="Yue Y."/>
            <person name="Zhu X.G."/>
            <person name="Wu Y."/>
            <person name="Hong X.N."/>
            <person name="Fan G.Y."/>
            <person name="Tong Y."/>
            <person name="Zhang D."/>
            <person name="Mao C.L."/>
            <person name="Liu Y.L."/>
            <person name="Hao S.J."/>
            <person name="Liu W.Q."/>
            <person name="Lv M.Q."/>
            <person name="Zhang H.B."/>
            <person name="Liu Y."/>
            <person name="Hu-Tang G.R."/>
            <person name="Wang J.P."/>
            <person name="Wang J.H."/>
            <person name="Sun Y.H."/>
            <person name="Ni S.B."/>
            <person name="Chen W.B."/>
            <person name="Zhang X.C."/>
            <person name="Jiao Y.N."/>
            <person name="Eichler E.E."/>
            <person name="Li G.H."/>
            <person name="Liu X."/>
            <person name="Gao L.Z."/>
        </authorList>
    </citation>
    <scope>NUCLEOTIDE SEQUENCE [LARGE SCALE GENOMIC DNA]</scope>
    <source>
        <strain evidence="2">cv. GT1</strain>
        <tissue evidence="1">Leaf</tissue>
    </source>
</reference>
<dbReference type="Proteomes" id="UP000467840">
    <property type="component" value="Chromosome 4"/>
</dbReference>
<evidence type="ECO:0000313" key="1">
    <source>
        <dbReference type="EMBL" id="KAF2299643.1"/>
    </source>
</evidence>
<gene>
    <name evidence="1" type="ORF">GH714_002152</name>
</gene>
<dbReference type="InterPro" id="IPR032675">
    <property type="entry name" value="LRR_dom_sf"/>
</dbReference>
<dbReference type="Gene3D" id="3.80.10.10">
    <property type="entry name" value="Ribonuclease Inhibitor"/>
    <property type="match status" value="1"/>
</dbReference>
<proteinExistence type="predicted"/>
<name>A0A6A6LHS1_HEVBR</name>
<accession>A0A6A6LHS1</accession>
<dbReference type="SUPFAM" id="SSF52047">
    <property type="entry name" value="RNI-like"/>
    <property type="match status" value="1"/>
</dbReference>